<dbReference type="AlphaFoldDB" id="A0A7T8GZP3"/>
<dbReference type="GO" id="GO:0032007">
    <property type="term" value="P:negative regulation of TOR signaling"/>
    <property type="evidence" value="ECO:0007669"/>
    <property type="project" value="TreeGrafter"/>
</dbReference>
<proteinExistence type="predicted"/>
<evidence type="ECO:0000259" key="1">
    <source>
        <dbReference type="Pfam" id="PF03542"/>
    </source>
</evidence>
<dbReference type="GO" id="GO:0051726">
    <property type="term" value="P:regulation of cell cycle"/>
    <property type="evidence" value="ECO:0007669"/>
    <property type="project" value="TreeGrafter"/>
</dbReference>
<dbReference type="SUPFAM" id="SSF48371">
    <property type="entry name" value="ARM repeat"/>
    <property type="match status" value="1"/>
</dbReference>
<dbReference type="GO" id="GO:0033596">
    <property type="term" value="C:TSC1-TSC2 complex"/>
    <property type="evidence" value="ECO:0007669"/>
    <property type="project" value="TreeGrafter"/>
</dbReference>
<dbReference type="GO" id="GO:0051898">
    <property type="term" value="P:negative regulation of phosphatidylinositol 3-kinase/protein kinase B signal transduction"/>
    <property type="evidence" value="ECO:0007669"/>
    <property type="project" value="TreeGrafter"/>
</dbReference>
<dbReference type="OrthoDB" id="5797019at2759"/>
<dbReference type="Proteomes" id="UP000595437">
    <property type="component" value="Chromosome 10"/>
</dbReference>
<evidence type="ECO:0000259" key="2">
    <source>
        <dbReference type="Pfam" id="PF11864"/>
    </source>
</evidence>
<dbReference type="PANTHER" id="PTHR10063">
    <property type="entry name" value="TUBERIN"/>
    <property type="match status" value="1"/>
</dbReference>
<feature type="domain" description="Tuberin-type" evidence="1">
    <location>
        <begin position="376"/>
        <end position="495"/>
    </location>
</feature>
<dbReference type="GO" id="GO:0046627">
    <property type="term" value="P:negative regulation of insulin receptor signaling pathway"/>
    <property type="evidence" value="ECO:0007669"/>
    <property type="project" value="TreeGrafter"/>
</dbReference>
<organism evidence="3 4">
    <name type="scientific">Caligus rogercresseyi</name>
    <name type="common">Sea louse</name>
    <dbReference type="NCBI Taxonomy" id="217165"/>
    <lineage>
        <taxon>Eukaryota</taxon>
        <taxon>Metazoa</taxon>
        <taxon>Ecdysozoa</taxon>
        <taxon>Arthropoda</taxon>
        <taxon>Crustacea</taxon>
        <taxon>Multicrustacea</taxon>
        <taxon>Hexanauplia</taxon>
        <taxon>Copepoda</taxon>
        <taxon>Siphonostomatoida</taxon>
        <taxon>Caligidae</taxon>
        <taxon>Caligus</taxon>
    </lineage>
</organism>
<dbReference type="Pfam" id="PF11864">
    <property type="entry name" value="DUF3384"/>
    <property type="match status" value="1"/>
</dbReference>
<feature type="non-terminal residue" evidence="3">
    <location>
        <position position="641"/>
    </location>
</feature>
<name>A0A7T8GZP3_CALRO</name>
<sequence>SHLKGNISSHLHAVITILEGLSEMKKYNGSKQKLFQMLDTCAESRPEESVIRLISFRQKSIHAAKPKWLKSLQDLVERYYKREKRINIRLKVLDVILDIFESNHYSYEEELIDKIILPFLGGSHTESEPRIRRKSIELLTSLCSICDTHKNLDLLNVLGCMIKKFVEQESEKYVPFDDLLIIVRGLIKVFKAKLRQLPSPFILRVLSLLTTHLEYQYDNPNLFGGNYMTRYEIFRLFLSLRAEDGSYHLGFFENDETTYYSPYIICRSPEEEEEAERLWNKAHSTSRPPSPSFGSKQKSVLYISLNKACLLVIQCLERESDWNGPHYTPKSPLICRYGKSINKFVTPLVLFTDKTSSYPCNLSNTPNKFNKSDFHNHSALIRALELGLLSKECNRMCIVALTASALEMKGSMYHLIPEVLLNFSKISATKFISTPILEFLSTMVRIPEVFSSFTDTNYFTVFAIALPFTNPFKFDPYTVSLAHHVIVMWFLKCRLCYRQNFVQFIITRVSVSGEEYEFICGGWTARAHTMASSASAIRPSSLHPLPFHQELTETCLDILARYMYGNVSVKTRRLRTADFILKNGHSASWLIGTMLITVSTSCCTHVAMRNGVCDRCYFYCIRKDEAKDKTDTRRRHVSEFM</sequence>
<dbReference type="EMBL" id="CP045899">
    <property type="protein sequence ID" value="QQP40814.1"/>
    <property type="molecule type" value="Genomic_DNA"/>
</dbReference>
<reference evidence="4" key="1">
    <citation type="submission" date="2021-01" db="EMBL/GenBank/DDBJ databases">
        <title>Caligus Genome Assembly.</title>
        <authorList>
            <person name="Gallardo-Escarate C."/>
        </authorList>
    </citation>
    <scope>NUCLEOTIDE SEQUENCE [LARGE SCALE GENOMIC DNA]</scope>
</reference>
<dbReference type="Pfam" id="PF03542">
    <property type="entry name" value="Tuberin"/>
    <property type="match status" value="1"/>
</dbReference>
<dbReference type="PANTHER" id="PTHR10063:SF0">
    <property type="entry name" value="TUBERIN"/>
    <property type="match status" value="1"/>
</dbReference>
<feature type="domain" description="Tuberin N-terminal" evidence="2">
    <location>
        <begin position="4"/>
        <end position="96"/>
    </location>
</feature>
<dbReference type="GO" id="GO:0005096">
    <property type="term" value="F:GTPase activator activity"/>
    <property type="evidence" value="ECO:0007669"/>
    <property type="project" value="InterPro"/>
</dbReference>
<dbReference type="InterPro" id="IPR018515">
    <property type="entry name" value="Tuberin-type_domain"/>
</dbReference>
<dbReference type="InterPro" id="IPR016024">
    <property type="entry name" value="ARM-type_fold"/>
</dbReference>
<accession>A0A7T8GZP3</accession>
<feature type="non-terminal residue" evidence="3">
    <location>
        <position position="1"/>
    </location>
</feature>
<keyword evidence="4" id="KW-1185">Reference proteome</keyword>
<gene>
    <name evidence="3" type="ORF">FKW44_014987</name>
</gene>
<dbReference type="GO" id="GO:0005634">
    <property type="term" value="C:nucleus"/>
    <property type="evidence" value="ECO:0007669"/>
    <property type="project" value="InterPro"/>
</dbReference>
<dbReference type="InterPro" id="IPR027107">
    <property type="entry name" value="Tuberin/Ral-act_asu"/>
</dbReference>
<dbReference type="InterPro" id="IPR024584">
    <property type="entry name" value="Tuberin_N"/>
</dbReference>
<evidence type="ECO:0000313" key="4">
    <source>
        <dbReference type="Proteomes" id="UP000595437"/>
    </source>
</evidence>
<protein>
    <submittedName>
        <fullName evidence="3">Tuberinlike</fullName>
    </submittedName>
</protein>
<dbReference type="GO" id="GO:0030178">
    <property type="term" value="P:negative regulation of Wnt signaling pathway"/>
    <property type="evidence" value="ECO:0007669"/>
    <property type="project" value="TreeGrafter"/>
</dbReference>
<evidence type="ECO:0000313" key="3">
    <source>
        <dbReference type="EMBL" id="QQP40814.1"/>
    </source>
</evidence>